<dbReference type="RefSeq" id="WP_048641696.1">
    <property type="nucleotide sequence ID" value="NZ_CAXBGM010000030.1"/>
</dbReference>
<accession>A0A0H4PA62</accession>
<keyword evidence="5" id="KW-1185">Reference proteome</keyword>
<dbReference type="AlphaFoldDB" id="A0A0H4PA62"/>
<name>A0A0H4PA62_9BACT</name>
<dbReference type="InterPro" id="IPR001789">
    <property type="entry name" value="Sig_transdc_resp-reg_receiver"/>
</dbReference>
<dbReference type="GO" id="GO:0000160">
    <property type="term" value="P:phosphorelay signal transduction system"/>
    <property type="evidence" value="ECO:0007669"/>
    <property type="project" value="InterPro"/>
</dbReference>
<dbReference type="KEGG" id="camu:CA2015_1929"/>
<dbReference type="NCBIfam" id="TIGR00229">
    <property type="entry name" value="sensory_box"/>
    <property type="match status" value="1"/>
</dbReference>
<dbReference type="Proteomes" id="UP000036520">
    <property type="component" value="Chromosome"/>
</dbReference>
<dbReference type="SMART" id="SM00448">
    <property type="entry name" value="REC"/>
    <property type="match status" value="1"/>
</dbReference>
<proteinExistence type="predicted"/>
<dbReference type="InterPro" id="IPR011006">
    <property type="entry name" value="CheY-like_superfamily"/>
</dbReference>
<reference evidence="4 5" key="1">
    <citation type="submission" date="2015-07" db="EMBL/GenBank/DDBJ databases">
        <authorList>
            <person name="Kim K.M."/>
        </authorList>
    </citation>
    <scope>NUCLEOTIDE SEQUENCE [LARGE SCALE GENOMIC DNA]</scope>
    <source>
        <strain evidence="4 5">KCTC 12363</strain>
    </source>
</reference>
<evidence type="ECO:0000256" key="1">
    <source>
        <dbReference type="PROSITE-ProRule" id="PRU00169"/>
    </source>
</evidence>
<evidence type="ECO:0000313" key="4">
    <source>
        <dbReference type="EMBL" id="AKP51356.1"/>
    </source>
</evidence>
<dbReference type="InterPro" id="IPR000014">
    <property type="entry name" value="PAS"/>
</dbReference>
<sequence length="346" mass="39533">MDQEGYHLLLVEDNLGDVLLIEEYLHEKVLNLKLAVTNTFEEAQEKLTAGTHRFDGIILDLTLPDLQGEALILKVKELAGDVSIIVLTGYSNIEFGMKSLSLGVSDYLLKDELSPTSLYKSIIYSIGRSRISQQLKHSELKYRELFHLSPQPMYLYNLSTLQFMDVNKAAIDHYGYTKDEFLQMNLKHIRPEPEIPKLERMINSIRSGKVGVGPKIFTHKKKNGEIITVEIKSSLIDHEGVKAEVVLANDITERMQYIKAIEDQNKRLQEIAWMQSHVVRAPLARLMSLVMAVDTLEEDFGKENYSKMIMDSAVELDEIIRDIVKKTDKVSLEAKMKEKYDQSSEV</sequence>
<gene>
    <name evidence="4" type="ORF">CA2015_1929</name>
</gene>
<dbReference type="SUPFAM" id="SSF55785">
    <property type="entry name" value="PYP-like sensor domain (PAS domain)"/>
    <property type="match status" value="1"/>
</dbReference>
<dbReference type="Gene3D" id="3.30.450.20">
    <property type="entry name" value="PAS domain"/>
    <property type="match status" value="1"/>
</dbReference>
<evidence type="ECO:0000259" key="3">
    <source>
        <dbReference type="PROSITE" id="PS50112"/>
    </source>
</evidence>
<organism evidence="4 5">
    <name type="scientific">Cyclobacterium amurskyense</name>
    <dbReference type="NCBI Taxonomy" id="320787"/>
    <lineage>
        <taxon>Bacteria</taxon>
        <taxon>Pseudomonadati</taxon>
        <taxon>Bacteroidota</taxon>
        <taxon>Cytophagia</taxon>
        <taxon>Cytophagales</taxon>
        <taxon>Cyclobacteriaceae</taxon>
        <taxon>Cyclobacterium</taxon>
    </lineage>
</organism>
<evidence type="ECO:0000259" key="2">
    <source>
        <dbReference type="PROSITE" id="PS50110"/>
    </source>
</evidence>
<dbReference type="Pfam" id="PF00072">
    <property type="entry name" value="Response_reg"/>
    <property type="match status" value="1"/>
</dbReference>
<dbReference type="Gene3D" id="3.40.50.2300">
    <property type="match status" value="1"/>
</dbReference>
<dbReference type="STRING" id="320787.CA2015_1929"/>
<dbReference type="PROSITE" id="PS50110">
    <property type="entry name" value="RESPONSE_REGULATORY"/>
    <property type="match status" value="1"/>
</dbReference>
<dbReference type="PROSITE" id="PS50112">
    <property type="entry name" value="PAS"/>
    <property type="match status" value="1"/>
</dbReference>
<dbReference type="SMART" id="SM00091">
    <property type="entry name" value="PAS"/>
    <property type="match status" value="1"/>
</dbReference>
<feature type="domain" description="PAS" evidence="3">
    <location>
        <begin position="138"/>
        <end position="208"/>
    </location>
</feature>
<dbReference type="EMBL" id="CP012040">
    <property type="protein sequence ID" value="AKP51356.1"/>
    <property type="molecule type" value="Genomic_DNA"/>
</dbReference>
<dbReference type="OrthoDB" id="9124519at2"/>
<feature type="modified residue" description="4-aspartylphosphate" evidence="1">
    <location>
        <position position="60"/>
    </location>
</feature>
<dbReference type="SUPFAM" id="SSF52172">
    <property type="entry name" value="CheY-like"/>
    <property type="match status" value="1"/>
</dbReference>
<evidence type="ECO:0000313" key="5">
    <source>
        <dbReference type="Proteomes" id="UP000036520"/>
    </source>
</evidence>
<dbReference type="InterPro" id="IPR035965">
    <property type="entry name" value="PAS-like_dom_sf"/>
</dbReference>
<dbReference type="CDD" id="cd00156">
    <property type="entry name" value="REC"/>
    <property type="match status" value="1"/>
</dbReference>
<feature type="domain" description="Response regulatory" evidence="2">
    <location>
        <begin position="7"/>
        <end position="125"/>
    </location>
</feature>
<keyword evidence="1" id="KW-0597">Phosphoprotein</keyword>
<protein>
    <submittedName>
        <fullName evidence="4">PAS domain protein</fullName>
    </submittedName>
</protein>
<dbReference type="CDD" id="cd00130">
    <property type="entry name" value="PAS"/>
    <property type="match status" value="1"/>
</dbReference>
<dbReference type="Pfam" id="PF13426">
    <property type="entry name" value="PAS_9"/>
    <property type="match status" value="1"/>
</dbReference>